<evidence type="ECO:0000256" key="10">
    <source>
        <dbReference type="SAM" id="MobiDB-lite"/>
    </source>
</evidence>
<dbReference type="PANTHER" id="PTHR45932">
    <property type="entry name" value="PATELLIN-1"/>
    <property type="match status" value="1"/>
</dbReference>
<dbReference type="Proteomes" id="UP001311915">
    <property type="component" value="Unassembled WGS sequence"/>
</dbReference>
<dbReference type="SUPFAM" id="SSF52087">
    <property type="entry name" value="CRAL/TRIO domain"/>
    <property type="match status" value="1"/>
</dbReference>
<dbReference type="Gene3D" id="3.40.525.10">
    <property type="entry name" value="CRAL-TRIO lipid binding domain"/>
    <property type="match status" value="1"/>
</dbReference>
<keyword evidence="5" id="KW-0963">Cytoplasm</keyword>
<feature type="compositionally biased region" description="Low complexity" evidence="10">
    <location>
        <begin position="172"/>
        <end position="190"/>
    </location>
</feature>
<dbReference type="PROSITE" id="PS50866">
    <property type="entry name" value="GOLD"/>
    <property type="match status" value="1"/>
</dbReference>
<dbReference type="SUPFAM" id="SSF101576">
    <property type="entry name" value="Supernatant protein factor (SPF), C-terminal domain"/>
    <property type="match status" value="1"/>
</dbReference>
<dbReference type="AlphaFoldDB" id="A0AAV9KZZ5"/>
<dbReference type="PROSITE" id="PS50191">
    <property type="entry name" value="CRAL_TRIO"/>
    <property type="match status" value="1"/>
</dbReference>
<evidence type="ECO:0000313" key="14">
    <source>
        <dbReference type="Proteomes" id="UP001311915"/>
    </source>
</evidence>
<feature type="domain" description="CRAL-TRIO" evidence="11">
    <location>
        <begin position="296"/>
        <end position="474"/>
    </location>
</feature>
<feature type="region of interest" description="Disordered" evidence="10">
    <location>
        <begin position="1"/>
        <end position="196"/>
    </location>
</feature>
<feature type="compositionally biased region" description="Basic and acidic residues" evidence="10">
    <location>
        <begin position="1"/>
        <end position="10"/>
    </location>
</feature>
<feature type="domain" description="GOLD" evidence="12">
    <location>
        <begin position="481"/>
        <end position="580"/>
    </location>
</feature>
<dbReference type="CDD" id="cd00170">
    <property type="entry name" value="SEC14"/>
    <property type="match status" value="1"/>
</dbReference>
<dbReference type="InterPro" id="IPR009038">
    <property type="entry name" value="GOLD_dom"/>
</dbReference>
<comment type="subcellular location">
    <subcellularLocation>
        <location evidence="2">Cytoplasm</location>
    </subcellularLocation>
    <subcellularLocation>
        <location evidence="1">Membrane</location>
    </subcellularLocation>
</comment>
<evidence type="ECO:0000313" key="13">
    <source>
        <dbReference type="EMBL" id="KAK4719002.1"/>
    </source>
</evidence>
<evidence type="ECO:0000259" key="11">
    <source>
        <dbReference type="PROSITE" id="PS50191"/>
    </source>
</evidence>
<keyword evidence="14" id="KW-1185">Reference proteome</keyword>
<comment type="caution">
    <text evidence="13">The sequence shown here is derived from an EMBL/GenBank/DDBJ whole genome shotgun (WGS) entry which is preliminary data.</text>
</comment>
<comment type="similarity">
    <text evidence="3">Belongs to the patellin family.</text>
</comment>
<keyword evidence="7" id="KW-0446">Lipid-binding</keyword>
<evidence type="ECO:0000256" key="2">
    <source>
        <dbReference type="ARBA" id="ARBA00004496"/>
    </source>
</evidence>
<dbReference type="SUPFAM" id="SSF46938">
    <property type="entry name" value="CRAL/TRIO N-terminal domain"/>
    <property type="match status" value="1"/>
</dbReference>
<reference evidence="13 14" key="1">
    <citation type="submission" date="2023-10" db="EMBL/GenBank/DDBJ databases">
        <title>Genome-Wide Identification Analysis in wild type Solanum Pinnatisectum Reveals Some Genes Defensing Phytophthora Infestans.</title>
        <authorList>
            <person name="Sun C."/>
        </authorList>
    </citation>
    <scope>NUCLEOTIDE SEQUENCE [LARGE SCALE GENOMIC DNA]</scope>
    <source>
        <strain evidence="13">LQN</strain>
        <tissue evidence="13">Leaf</tissue>
    </source>
</reference>
<accession>A0AAV9KZZ5</accession>
<gene>
    <name evidence="13" type="ORF">R3W88_017340</name>
</gene>
<organism evidence="13 14">
    <name type="scientific">Solanum pinnatisectum</name>
    <name type="common">tansyleaf nightshade</name>
    <dbReference type="NCBI Taxonomy" id="50273"/>
    <lineage>
        <taxon>Eukaryota</taxon>
        <taxon>Viridiplantae</taxon>
        <taxon>Streptophyta</taxon>
        <taxon>Embryophyta</taxon>
        <taxon>Tracheophyta</taxon>
        <taxon>Spermatophyta</taxon>
        <taxon>Magnoliopsida</taxon>
        <taxon>eudicotyledons</taxon>
        <taxon>Gunneridae</taxon>
        <taxon>Pentapetalae</taxon>
        <taxon>asterids</taxon>
        <taxon>lamiids</taxon>
        <taxon>Solanales</taxon>
        <taxon>Solanaceae</taxon>
        <taxon>Solanoideae</taxon>
        <taxon>Solaneae</taxon>
        <taxon>Solanum</taxon>
    </lineage>
</organism>
<dbReference type="GO" id="GO:0005737">
    <property type="term" value="C:cytoplasm"/>
    <property type="evidence" value="ECO:0007669"/>
    <property type="project" value="UniProtKB-SubCell"/>
</dbReference>
<feature type="compositionally biased region" description="Low complexity" evidence="10">
    <location>
        <begin position="118"/>
        <end position="145"/>
    </location>
</feature>
<dbReference type="GO" id="GO:0016020">
    <property type="term" value="C:membrane"/>
    <property type="evidence" value="ECO:0007669"/>
    <property type="project" value="UniProtKB-SubCell"/>
</dbReference>
<dbReference type="InterPro" id="IPR036273">
    <property type="entry name" value="CRAL/TRIO_N_dom_sf"/>
</dbReference>
<sequence>MAEETKKIAEETTPEVVVSDVTVRETPQPEPENLPETPEKDAAPVTGESKVEDEKEKELVAESNSFKEESNKVEELPNPEQKALAELKQMVQEALNKHEFTAPPPPQPAKEEDEKKAAVSADAPAEAPEAEPVTDAAAATTPEPVIEAESEPVAEKKVETEELEKTEEKVTPPETEATPAPEAETPSEPSATEKVEAVEEIKETIVEVPAAVAVVASTEEPPAAEADETKTEQTLPPPPPEEVSIWGIPLLADERSDVILLKFLRARDFKVKEAFTMLKSVVAWRKEFKIDELLDEKELGQGLEKVVYNHGVDKEGHPVCYNAFGEFQDKELYQNTFADDKEKLTKFLRWRIQFMEKSIRNLDFSPDGINTFVQVLDLKNSPGLFFYKKELRQATNRALLLLQDNYPEFVAKQVFINVPWWYPAYYRMINASFTTRTKSKFVFAGPSRSAETLFKYIAPEQVPAQYGGLSKEGEQEFTTAEPATEEIIKPASKQTIEFPVTEKCTLVWEARVTGWDVSYGAEFVPSAEGGYTILIEKSRKVGANESVISTSYKASEAGKVVITIDNQTSKKKKLVYRSKNKLSDC</sequence>
<dbReference type="InterPro" id="IPR056794">
    <property type="entry name" value="PATL1-6_C_GOLD"/>
</dbReference>
<feature type="region of interest" description="Disordered" evidence="10">
    <location>
        <begin position="218"/>
        <end position="240"/>
    </location>
</feature>
<keyword evidence="8" id="KW-0472">Membrane</keyword>
<evidence type="ECO:0000256" key="4">
    <source>
        <dbReference type="ARBA" id="ARBA00022448"/>
    </source>
</evidence>
<evidence type="ECO:0000256" key="8">
    <source>
        <dbReference type="ARBA" id="ARBA00023136"/>
    </source>
</evidence>
<dbReference type="GO" id="GO:0008289">
    <property type="term" value="F:lipid binding"/>
    <property type="evidence" value="ECO:0007669"/>
    <property type="project" value="UniProtKB-KW"/>
</dbReference>
<dbReference type="InterPro" id="IPR011074">
    <property type="entry name" value="CRAL/TRIO_N_dom"/>
</dbReference>
<keyword evidence="6" id="KW-0132">Cell division</keyword>
<dbReference type="SMART" id="SM01100">
    <property type="entry name" value="CRAL_TRIO_N"/>
    <property type="match status" value="1"/>
</dbReference>
<dbReference type="EMBL" id="JAWPEI010000008">
    <property type="protein sequence ID" value="KAK4719002.1"/>
    <property type="molecule type" value="Genomic_DNA"/>
</dbReference>
<dbReference type="Pfam" id="PF00650">
    <property type="entry name" value="CRAL_TRIO"/>
    <property type="match status" value="1"/>
</dbReference>
<evidence type="ECO:0000256" key="5">
    <source>
        <dbReference type="ARBA" id="ARBA00022490"/>
    </source>
</evidence>
<evidence type="ECO:0000256" key="7">
    <source>
        <dbReference type="ARBA" id="ARBA00023121"/>
    </source>
</evidence>
<dbReference type="Pfam" id="PF03765">
    <property type="entry name" value="CRAL_TRIO_N"/>
    <property type="match status" value="1"/>
</dbReference>
<evidence type="ECO:0000256" key="3">
    <source>
        <dbReference type="ARBA" id="ARBA00007155"/>
    </source>
</evidence>
<dbReference type="PANTHER" id="PTHR45932:SF17">
    <property type="entry name" value="CELLULAR RETINALDEHYDE-BINDING_TRIPLE FUNCTION DOMAIN-CONTAINING PROTEIN"/>
    <property type="match status" value="1"/>
</dbReference>
<evidence type="ECO:0000256" key="9">
    <source>
        <dbReference type="ARBA" id="ARBA00023306"/>
    </source>
</evidence>
<evidence type="ECO:0000259" key="12">
    <source>
        <dbReference type="PROSITE" id="PS50866"/>
    </source>
</evidence>
<dbReference type="InterPro" id="IPR044834">
    <property type="entry name" value="PATL"/>
</dbReference>
<proteinExistence type="inferred from homology"/>
<dbReference type="GO" id="GO:0051301">
    <property type="term" value="P:cell division"/>
    <property type="evidence" value="ECO:0007669"/>
    <property type="project" value="UniProtKB-KW"/>
</dbReference>
<dbReference type="SMART" id="SM00516">
    <property type="entry name" value="SEC14"/>
    <property type="match status" value="1"/>
</dbReference>
<name>A0AAV9KZZ5_9SOLN</name>
<keyword evidence="9" id="KW-0131">Cell cycle</keyword>
<dbReference type="InterPro" id="IPR001251">
    <property type="entry name" value="CRAL-TRIO_dom"/>
</dbReference>
<feature type="compositionally biased region" description="Basic and acidic residues" evidence="10">
    <location>
        <begin position="49"/>
        <end position="75"/>
    </location>
</feature>
<evidence type="ECO:0000256" key="6">
    <source>
        <dbReference type="ARBA" id="ARBA00022618"/>
    </source>
</evidence>
<evidence type="ECO:0000256" key="1">
    <source>
        <dbReference type="ARBA" id="ARBA00004370"/>
    </source>
</evidence>
<dbReference type="Pfam" id="PF25099">
    <property type="entry name" value="GOLD_PATL1_C"/>
    <property type="match status" value="1"/>
</dbReference>
<dbReference type="InterPro" id="IPR036865">
    <property type="entry name" value="CRAL-TRIO_dom_sf"/>
</dbReference>
<keyword evidence="4" id="KW-0813">Transport</keyword>
<protein>
    <submittedName>
        <fullName evidence="13">Uncharacterized protein</fullName>
    </submittedName>
</protein>
<dbReference type="Gene3D" id="2.60.120.680">
    <property type="entry name" value="GOLD domain"/>
    <property type="match status" value="1"/>
</dbReference>
<dbReference type="InterPro" id="IPR036598">
    <property type="entry name" value="GOLD_dom_sf"/>
</dbReference>